<evidence type="ECO:0000313" key="1">
    <source>
        <dbReference type="EMBL" id="EOA84073.1"/>
    </source>
</evidence>
<reference evidence="1 2" key="1">
    <citation type="journal article" date="2012" name="PLoS Pathog.">
        <title>Diverse lifestyles and strategies of plant pathogenesis encoded in the genomes of eighteen Dothideomycetes fungi.</title>
        <authorList>
            <person name="Ohm R.A."/>
            <person name="Feau N."/>
            <person name="Henrissat B."/>
            <person name="Schoch C.L."/>
            <person name="Horwitz B.A."/>
            <person name="Barry K.W."/>
            <person name="Condon B.J."/>
            <person name="Copeland A.C."/>
            <person name="Dhillon B."/>
            <person name="Glaser F."/>
            <person name="Hesse C.N."/>
            <person name="Kosti I."/>
            <person name="LaButti K."/>
            <person name="Lindquist E.A."/>
            <person name="Lucas S."/>
            <person name="Salamov A.A."/>
            <person name="Bradshaw R.E."/>
            <person name="Ciuffetti L."/>
            <person name="Hamelin R.C."/>
            <person name="Kema G.H.J."/>
            <person name="Lawrence C."/>
            <person name="Scott J.A."/>
            <person name="Spatafora J.W."/>
            <person name="Turgeon B.G."/>
            <person name="de Wit P.J.G.M."/>
            <person name="Zhong S."/>
            <person name="Goodwin S.B."/>
            <person name="Grigoriev I.V."/>
        </authorList>
    </citation>
    <scope>NUCLEOTIDE SEQUENCE [LARGE SCALE GENOMIC DNA]</scope>
    <source>
        <strain evidence="2">28A</strain>
    </source>
</reference>
<reference evidence="1 2" key="2">
    <citation type="journal article" date="2013" name="PLoS Genet.">
        <title>Comparative genome structure, secondary metabolite, and effector coding capacity across Cochliobolus pathogens.</title>
        <authorList>
            <person name="Condon B.J."/>
            <person name="Leng Y."/>
            <person name="Wu D."/>
            <person name="Bushley K.E."/>
            <person name="Ohm R.A."/>
            <person name="Otillar R."/>
            <person name="Martin J."/>
            <person name="Schackwitz W."/>
            <person name="Grimwood J."/>
            <person name="MohdZainudin N."/>
            <person name="Xue C."/>
            <person name="Wang R."/>
            <person name="Manning V.A."/>
            <person name="Dhillon B."/>
            <person name="Tu Z.J."/>
            <person name="Steffenson B.J."/>
            <person name="Salamov A."/>
            <person name="Sun H."/>
            <person name="Lowry S."/>
            <person name="LaButti K."/>
            <person name="Han J."/>
            <person name="Copeland A."/>
            <person name="Lindquist E."/>
            <person name="Barry K."/>
            <person name="Schmutz J."/>
            <person name="Baker S.E."/>
            <person name="Ciuffetti L.M."/>
            <person name="Grigoriev I.V."/>
            <person name="Zhong S."/>
            <person name="Turgeon B.G."/>
        </authorList>
    </citation>
    <scope>NUCLEOTIDE SEQUENCE [LARGE SCALE GENOMIC DNA]</scope>
    <source>
        <strain evidence="2">28A</strain>
    </source>
</reference>
<accession>R0JSL5</accession>
<gene>
    <name evidence="1" type="ORF">SETTUDRAFT_21430</name>
</gene>
<dbReference type="AlphaFoldDB" id="R0JSL5"/>
<sequence length="179" mass="18856">MLFNSLVPALSFSATVKLPISVGTIATGPNSIYVDVVTGTLTSEPGFLPQLEATAIRGGDHIMTDPPNPNSNATILRLHLDTLVKTNDDPAEYIRMRATGVEIATPEAAAVLSGDRNAAPVAFGDFQAISSWAFETGSAKYWELQNAVFVGSTSLKVGEEEGTIVVGFKIAKVMSTKGN</sequence>
<dbReference type="Gene3D" id="2.40.160.20">
    <property type="match status" value="1"/>
</dbReference>
<dbReference type="Proteomes" id="UP000016935">
    <property type="component" value="Unassembled WGS sequence"/>
</dbReference>
<protein>
    <submittedName>
        <fullName evidence="1">Uncharacterized protein</fullName>
    </submittedName>
</protein>
<evidence type="ECO:0000313" key="2">
    <source>
        <dbReference type="Proteomes" id="UP000016935"/>
    </source>
</evidence>
<dbReference type="EMBL" id="KB908814">
    <property type="protein sequence ID" value="EOA84073.1"/>
    <property type="molecule type" value="Genomic_DNA"/>
</dbReference>
<name>R0JSL5_EXST2</name>
<keyword evidence="2" id="KW-1185">Reference proteome</keyword>
<dbReference type="Pfam" id="PF11578">
    <property type="entry name" value="DUF3237"/>
    <property type="match status" value="1"/>
</dbReference>
<dbReference type="OrthoDB" id="2544694at2759"/>
<dbReference type="HOGENOM" id="CLU_1504349_0_0_1"/>
<proteinExistence type="predicted"/>
<dbReference type="RefSeq" id="XP_008028013.1">
    <property type="nucleotide sequence ID" value="XM_008029822.1"/>
</dbReference>
<organism evidence="1 2">
    <name type="scientific">Exserohilum turcicum (strain 28A)</name>
    <name type="common">Northern leaf blight fungus</name>
    <name type="synonym">Setosphaeria turcica</name>
    <dbReference type="NCBI Taxonomy" id="671987"/>
    <lineage>
        <taxon>Eukaryota</taxon>
        <taxon>Fungi</taxon>
        <taxon>Dikarya</taxon>
        <taxon>Ascomycota</taxon>
        <taxon>Pezizomycotina</taxon>
        <taxon>Dothideomycetes</taxon>
        <taxon>Pleosporomycetidae</taxon>
        <taxon>Pleosporales</taxon>
        <taxon>Pleosporineae</taxon>
        <taxon>Pleosporaceae</taxon>
        <taxon>Exserohilum</taxon>
    </lineage>
</organism>
<dbReference type="GeneID" id="19402431"/>